<evidence type="ECO:0000256" key="1">
    <source>
        <dbReference type="ARBA" id="ARBA00023015"/>
    </source>
</evidence>
<dbReference type="InterPro" id="IPR019888">
    <property type="entry name" value="Tscrpt_reg_AsnC-like"/>
</dbReference>
<dbReference type="PANTHER" id="PTHR30154:SF34">
    <property type="entry name" value="TRANSCRIPTIONAL REGULATOR AZLB"/>
    <property type="match status" value="1"/>
</dbReference>
<dbReference type="InterPro" id="IPR011008">
    <property type="entry name" value="Dimeric_a/b-barrel"/>
</dbReference>
<dbReference type="EMBL" id="DVLY01000020">
    <property type="protein sequence ID" value="HIT97375.1"/>
    <property type="molecule type" value="Genomic_DNA"/>
</dbReference>
<dbReference type="CDD" id="cd00090">
    <property type="entry name" value="HTH_ARSR"/>
    <property type="match status" value="1"/>
</dbReference>
<dbReference type="Pfam" id="PF13412">
    <property type="entry name" value="HTH_24"/>
    <property type="match status" value="1"/>
</dbReference>
<keyword evidence="2" id="KW-0238">DNA-binding</keyword>
<dbReference type="SUPFAM" id="SSF46785">
    <property type="entry name" value="Winged helix' DNA-binding domain"/>
    <property type="match status" value="1"/>
</dbReference>
<dbReference type="Pfam" id="PF01037">
    <property type="entry name" value="AsnC_trans_reg"/>
    <property type="match status" value="1"/>
</dbReference>
<organism evidence="5 6">
    <name type="scientific">Candidatus Merdimorpha stercoravium</name>
    <dbReference type="NCBI Taxonomy" id="2840863"/>
    <lineage>
        <taxon>Bacteria</taxon>
        <taxon>Pseudomonadati</taxon>
        <taxon>Bacteroidota</taxon>
        <taxon>Flavobacteriia</taxon>
        <taxon>Flavobacteriales</taxon>
        <taxon>Candidatus Merdimorpha</taxon>
    </lineage>
</organism>
<evidence type="ECO:0000256" key="2">
    <source>
        <dbReference type="ARBA" id="ARBA00023125"/>
    </source>
</evidence>
<comment type="caution">
    <text evidence="5">The sequence shown here is derived from an EMBL/GenBank/DDBJ whole genome shotgun (WGS) entry which is preliminary data.</text>
</comment>
<reference evidence="5" key="2">
    <citation type="journal article" date="2021" name="PeerJ">
        <title>Extensive microbial diversity within the chicken gut microbiome revealed by metagenomics and culture.</title>
        <authorList>
            <person name="Gilroy R."/>
            <person name="Ravi A."/>
            <person name="Getino M."/>
            <person name="Pursley I."/>
            <person name="Horton D.L."/>
            <person name="Alikhan N.F."/>
            <person name="Baker D."/>
            <person name="Gharbi K."/>
            <person name="Hall N."/>
            <person name="Watson M."/>
            <person name="Adriaenssens E.M."/>
            <person name="Foster-Nyarko E."/>
            <person name="Jarju S."/>
            <person name="Secka A."/>
            <person name="Antonio M."/>
            <person name="Oren A."/>
            <person name="Chaudhuri R.R."/>
            <person name="La Ragione R."/>
            <person name="Hildebrand F."/>
            <person name="Pallen M.J."/>
        </authorList>
    </citation>
    <scope>NUCLEOTIDE SEQUENCE</scope>
    <source>
        <strain evidence="5">1383</strain>
    </source>
</reference>
<gene>
    <name evidence="5" type="ORF">IAC44_00895</name>
</gene>
<evidence type="ECO:0000313" key="6">
    <source>
        <dbReference type="Proteomes" id="UP000824161"/>
    </source>
</evidence>
<name>A0A9D1H827_9FLAO</name>
<dbReference type="InterPro" id="IPR000485">
    <property type="entry name" value="AsnC-type_HTH_dom"/>
</dbReference>
<dbReference type="GO" id="GO:0006355">
    <property type="term" value="P:regulation of DNA-templated transcription"/>
    <property type="evidence" value="ECO:0007669"/>
    <property type="project" value="UniProtKB-ARBA"/>
</dbReference>
<accession>A0A9D1H827</accession>
<dbReference type="GO" id="GO:0043565">
    <property type="term" value="F:sequence-specific DNA binding"/>
    <property type="evidence" value="ECO:0007669"/>
    <property type="project" value="InterPro"/>
</dbReference>
<dbReference type="PANTHER" id="PTHR30154">
    <property type="entry name" value="LEUCINE-RESPONSIVE REGULATORY PROTEIN"/>
    <property type="match status" value="1"/>
</dbReference>
<keyword evidence="1" id="KW-0805">Transcription regulation</keyword>
<dbReference type="InterPro" id="IPR011991">
    <property type="entry name" value="ArsR-like_HTH"/>
</dbReference>
<dbReference type="GO" id="GO:0043200">
    <property type="term" value="P:response to amino acid"/>
    <property type="evidence" value="ECO:0007669"/>
    <property type="project" value="TreeGrafter"/>
</dbReference>
<dbReference type="SMART" id="SM00344">
    <property type="entry name" value="HTH_ASNC"/>
    <property type="match status" value="1"/>
</dbReference>
<proteinExistence type="predicted"/>
<keyword evidence="3" id="KW-0804">Transcription</keyword>
<evidence type="ECO:0000259" key="4">
    <source>
        <dbReference type="PROSITE" id="PS50956"/>
    </source>
</evidence>
<reference evidence="5" key="1">
    <citation type="submission" date="2020-10" db="EMBL/GenBank/DDBJ databases">
        <authorList>
            <person name="Gilroy R."/>
        </authorList>
    </citation>
    <scope>NUCLEOTIDE SEQUENCE</scope>
    <source>
        <strain evidence="5">1383</strain>
    </source>
</reference>
<dbReference type="AlphaFoldDB" id="A0A9D1H827"/>
<dbReference type="Proteomes" id="UP000824161">
    <property type="component" value="Unassembled WGS sequence"/>
</dbReference>
<dbReference type="PRINTS" id="PR00033">
    <property type="entry name" value="HTHASNC"/>
</dbReference>
<dbReference type="InterPro" id="IPR036390">
    <property type="entry name" value="WH_DNA-bd_sf"/>
</dbReference>
<evidence type="ECO:0000313" key="5">
    <source>
        <dbReference type="EMBL" id="HIT97375.1"/>
    </source>
</evidence>
<dbReference type="SUPFAM" id="SSF54909">
    <property type="entry name" value="Dimeric alpha+beta barrel"/>
    <property type="match status" value="1"/>
</dbReference>
<dbReference type="InterPro" id="IPR036388">
    <property type="entry name" value="WH-like_DNA-bd_sf"/>
</dbReference>
<feature type="domain" description="HTH asnC-type" evidence="4">
    <location>
        <begin position="15"/>
        <end position="76"/>
    </location>
</feature>
<dbReference type="PROSITE" id="PS50956">
    <property type="entry name" value="HTH_ASNC_2"/>
    <property type="match status" value="1"/>
</dbReference>
<dbReference type="GO" id="GO:0005829">
    <property type="term" value="C:cytosol"/>
    <property type="evidence" value="ECO:0007669"/>
    <property type="project" value="TreeGrafter"/>
</dbReference>
<dbReference type="InterPro" id="IPR019887">
    <property type="entry name" value="Tscrpt_reg_AsnC/Lrp_C"/>
</dbReference>
<dbReference type="Gene3D" id="1.10.10.10">
    <property type="entry name" value="Winged helix-like DNA-binding domain superfamily/Winged helix DNA-binding domain"/>
    <property type="match status" value="1"/>
</dbReference>
<dbReference type="Gene3D" id="3.30.70.920">
    <property type="match status" value="1"/>
</dbReference>
<protein>
    <submittedName>
        <fullName evidence="5">Winged helix-turn-helix transcriptional regulator</fullName>
    </submittedName>
</protein>
<evidence type="ECO:0000256" key="3">
    <source>
        <dbReference type="ARBA" id="ARBA00023163"/>
    </source>
</evidence>
<sequence length="166" mass="19179">MENKTHLKTVSGYQLDEIDNQILELLIENTRMPYTEIAKKLIISAGTVHVRVRKMEEAGIITGSTLNIDYSKMGFSFTAYVGIYLSKTKLTQHVIDELRKIPYVVVAHQTTGQYNIFCEIKARDTHHAKEIIFMMDDIEGVTRTETMISLEECISDRKRLMHHIFK</sequence>